<dbReference type="EMBL" id="JAVDWV010000011">
    <property type="protein sequence ID" value="MDR7155834.1"/>
    <property type="molecule type" value="Genomic_DNA"/>
</dbReference>
<keyword evidence="1" id="KW-0472">Membrane</keyword>
<evidence type="ECO:0000313" key="3">
    <source>
        <dbReference type="Proteomes" id="UP001267638"/>
    </source>
</evidence>
<evidence type="ECO:0000313" key="2">
    <source>
        <dbReference type="EMBL" id="MDR7155834.1"/>
    </source>
</evidence>
<keyword evidence="1" id="KW-1133">Transmembrane helix</keyword>
<accession>A0ABU1X2Y8</accession>
<feature type="transmembrane region" description="Helical" evidence="1">
    <location>
        <begin position="82"/>
        <end position="103"/>
    </location>
</feature>
<gene>
    <name evidence="2" type="ORF">J2W40_002670</name>
</gene>
<name>A0ABU1X2Y8_SPHXE</name>
<proteinExistence type="predicted"/>
<keyword evidence="1" id="KW-0812">Transmembrane</keyword>
<sequence>MKIDRETLMAYADGELDYMSAKRVERAMAAQPELAEQVAAHRALRTTLANHFAPVIDAPLPERLTTPLDETVVRLRGAPQRLFFFQVKSLAALAAALVIGLLLGQTIPFGGSEPVGNQEGRLVAQGDLVRALDTQLASTQSGDAATRIGLTFRDREGQVCRTFDGAALSGIACHVAGRWHLKRTSAREEQETPAYRQAGSAYMMEAAQRMMAGDPMDADAERKAMDSDWE</sequence>
<comment type="caution">
    <text evidence="2">The sequence shown here is derived from an EMBL/GenBank/DDBJ whole genome shotgun (WGS) entry which is preliminary data.</text>
</comment>
<dbReference type="RefSeq" id="WP_310225506.1">
    <property type="nucleotide sequence ID" value="NZ_JAVDWV010000011.1"/>
</dbReference>
<evidence type="ECO:0000256" key="1">
    <source>
        <dbReference type="SAM" id="Phobius"/>
    </source>
</evidence>
<reference evidence="2 3" key="1">
    <citation type="submission" date="2023-07" db="EMBL/GenBank/DDBJ databases">
        <title>Sorghum-associated microbial communities from plants grown in Nebraska, USA.</title>
        <authorList>
            <person name="Schachtman D."/>
        </authorList>
    </citation>
    <scope>NUCLEOTIDE SEQUENCE [LARGE SCALE GENOMIC DNA]</scope>
    <source>
        <strain evidence="2 3">4256</strain>
    </source>
</reference>
<evidence type="ECO:0008006" key="4">
    <source>
        <dbReference type="Google" id="ProtNLM"/>
    </source>
</evidence>
<dbReference type="Proteomes" id="UP001267638">
    <property type="component" value="Unassembled WGS sequence"/>
</dbReference>
<protein>
    <recommendedName>
        <fullName evidence="4">Anti-sigma factor</fullName>
    </recommendedName>
</protein>
<organism evidence="2 3">
    <name type="scientific">Sphingobium xenophagum</name>
    <dbReference type="NCBI Taxonomy" id="121428"/>
    <lineage>
        <taxon>Bacteria</taxon>
        <taxon>Pseudomonadati</taxon>
        <taxon>Pseudomonadota</taxon>
        <taxon>Alphaproteobacteria</taxon>
        <taxon>Sphingomonadales</taxon>
        <taxon>Sphingomonadaceae</taxon>
        <taxon>Sphingobium</taxon>
    </lineage>
</organism>
<keyword evidence="3" id="KW-1185">Reference proteome</keyword>